<protein>
    <submittedName>
        <fullName evidence="1">Uncharacterized protein</fullName>
    </submittedName>
</protein>
<reference evidence="1" key="1">
    <citation type="submission" date="2021-07" db="EMBL/GenBank/DDBJ databases">
        <authorList>
            <person name="Branca A.L. A."/>
        </authorList>
    </citation>
    <scope>NUCLEOTIDE SEQUENCE</scope>
</reference>
<comment type="caution">
    <text evidence="1">The sequence shown here is derived from an EMBL/GenBank/DDBJ whole genome shotgun (WGS) entry which is preliminary data.</text>
</comment>
<proteinExistence type="predicted"/>
<organism evidence="1 2">
    <name type="scientific">Penicillium nalgiovense</name>
    <dbReference type="NCBI Taxonomy" id="60175"/>
    <lineage>
        <taxon>Eukaryota</taxon>
        <taxon>Fungi</taxon>
        <taxon>Dikarya</taxon>
        <taxon>Ascomycota</taxon>
        <taxon>Pezizomycotina</taxon>
        <taxon>Eurotiomycetes</taxon>
        <taxon>Eurotiomycetidae</taxon>
        <taxon>Eurotiales</taxon>
        <taxon>Aspergillaceae</taxon>
        <taxon>Penicillium</taxon>
    </lineage>
</organism>
<dbReference type="OrthoDB" id="10059875at2759"/>
<gene>
    <name evidence="1" type="ORF">PNAL_LOCUS3788</name>
</gene>
<dbReference type="Proteomes" id="UP001153461">
    <property type="component" value="Unassembled WGS sequence"/>
</dbReference>
<dbReference type="Gene3D" id="3.40.50.720">
    <property type="entry name" value="NAD(P)-binding Rossmann-like Domain"/>
    <property type="match status" value="1"/>
</dbReference>
<accession>A0A9W4MSA0</accession>
<evidence type="ECO:0000313" key="2">
    <source>
        <dbReference type="Proteomes" id="UP001153461"/>
    </source>
</evidence>
<dbReference type="EMBL" id="CAJVNV010000133">
    <property type="protein sequence ID" value="CAG8068615.1"/>
    <property type="molecule type" value="Genomic_DNA"/>
</dbReference>
<evidence type="ECO:0000313" key="1">
    <source>
        <dbReference type="EMBL" id="CAG8068615.1"/>
    </source>
</evidence>
<sequence>MPGKKRILVLGSGMVAPPCIEYLTRNPQNEVTVACEPFLVHRLSRLNFPERSRVP</sequence>
<name>A0A9W4MSA0_PENNA</name>
<dbReference type="AlphaFoldDB" id="A0A9W4MSA0"/>